<keyword evidence="1" id="KW-0732">Signal</keyword>
<feature type="signal peptide" evidence="1">
    <location>
        <begin position="1"/>
        <end position="20"/>
    </location>
</feature>
<dbReference type="Gene3D" id="2.40.128.20">
    <property type="match status" value="1"/>
</dbReference>
<dbReference type="InterPro" id="IPR002970">
    <property type="entry name" value="Tick_his-bd"/>
</dbReference>
<sequence length="210" mass="23908">MLVYLLALVRFITTFHAVSAGQPYGETRMDFGEHYIKYQDIFKAFNTSRKQWLYGSNFNIPQEYKDYQCVHFKKDNMSAAELNFTAYYLKDNKTVSTKLYGKLSKDNGDADETTSKLRDHPNRIKVSATPGSHEEKELRLIYSDNKYCSILRVPSEEAGRGCIVLLTILAVKTGLPNTCNSMYRNLCGTVPTFHKVFNDGCKLVENPPGC</sequence>
<dbReference type="SUPFAM" id="SSF50814">
    <property type="entry name" value="Lipocalins"/>
    <property type="match status" value="1"/>
</dbReference>
<dbReference type="EMBL" id="GBBM01004417">
    <property type="protein sequence ID" value="JAC31001.1"/>
    <property type="molecule type" value="mRNA"/>
</dbReference>
<accession>A0A023G9U2</accession>
<evidence type="ECO:0000313" key="2">
    <source>
        <dbReference type="EMBL" id="JAC31001.1"/>
    </source>
</evidence>
<dbReference type="GO" id="GO:0030682">
    <property type="term" value="P:symbiont-mediated perturbation of host defenses"/>
    <property type="evidence" value="ECO:0007669"/>
    <property type="project" value="InterPro"/>
</dbReference>
<protein>
    <submittedName>
        <fullName evidence="2">Putative licpodalin-4 1</fullName>
    </submittedName>
</protein>
<dbReference type="GO" id="GO:0043176">
    <property type="term" value="F:amine binding"/>
    <property type="evidence" value="ECO:0007669"/>
    <property type="project" value="InterPro"/>
</dbReference>
<reference evidence="2" key="1">
    <citation type="submission" date="2014-03" db="EMBL/GenBank/DDBJ databases">
        <title>The sialotranscriptome of Amblyomma triste, Amblyomma parvum and Amblyomma cajennense ticks, uncovered by 454-based RNA-seq.</title>
        <authorList>
            <person name="Garcia G.R."/>
            <person name="Gardinassi L.G."/>
            <person name="Ribeiro J.M."/>
            <person name="Anatriello E."/>
            <person name="Ferreira B.R."/>
            <person name="Moreira H.N."/>
            <person name="Mafra C."/>
            <person name="Olegario M.M."/>
            <person name="Szabo P.J."/>
            <person name="Miranda-Santos I.K."/>
            <person name="Maruyama S.R."/>
        </authorList>
    </citation>
    <scope>NUCLEOTIDE SEQUENCE</scope>
    <source>
        <strain evidence="2">Mato Grasso do Sul</strain>
        <tissue evidence="2">Salivary glands</tissue>
    </source>
</reference>
<name>A0A023G9U2_AMBTT</name>
<dbReference type="Pfam" id="PF02098">
    <property type="entry name" value="His_binding"/>
    <property type="match status" value="1"/>
</dbReference>
<dbReference type="AlphaFoldDB" id="A0A023G9U2"/>
<evidence type="ECO:0000256" key="1">
    <source>
        <dbReference type="SAM" id="SignalP"/>
    </source>
</evidence>
<feature type="chain" id="PRO_5001521806" evidence="1">
    <location>
        <begin position="21"/>
        <end position="210"/>
    </location>
</feature>
<proteinExistence type="evidence at transcript level"/>
<organism evidence="2">
    <name type="scientific">Amblyomma triste</name>
    <name type="common">Neotropical tick</name>
    <dbReference type="NCBI Taxonomy" id="251400"/>
    <lineage>
        <taxon>Eukaryota</taxon>
        <taxon>Metazoa</taxon>
        <taxon>Ecdysozoa</taxon>
        <taxon>Arthropoda</taxon>
        <taxon>Chelicerata</taxon>
        <taxon>Arachnida</taxon>
        <taxon>Acari</taxon>
        <taxon>Parasitiformes</taxon>
        <taxon>Ixodida</taxon>
        <taxon>Ixodoidea</taxon>
        <taxon>Ixodidae</taxon>
        <taxon>Amblyomminae</taxon>
        <taxon>Amblyomma</taxon>
    </lineage>
</organism>
<dbReference type="InterPro" id="IPR012674">
    <property type="entry name" value="Calycin"/>
</dbReference>